<evidence type="ECO:0000256" key="4">
    <source>
        <dbReference type="ARBA" id="ARBA00022989"/>
    </source>
</evidence>
<evidence type="ECO:0000259" key="7">
    <source>
        <dbReference type="Pfam" id="PF06271"/>
    </source>
</evidence>
<dbReference type="PANTHER" id="PTHR36115:SF4">
    <property type="entry name" value="MEMBRANE PROTEIN"/>
    <property type="match status" value="1"/>
</dbReference>
<evidence type="ECO:0000256" key="3">
    <source>
        <dbReference type="ARBA" id="ARBA00022692"/>
    </source>
</evidence>
<keyword evidence="2" id="KW-1003">Cell membrane</keyword>
<keyword evidence="3 6" id="KW-0812">Transmembrane</keyword>
<dbReference type="InterPro" id="IPR051791">
    <property type="entry name" value="Pra-immunoreactive"/>
</dbReference>
<feature type="transmembrane region" description="Helical" evidence="6">
    <location>
        <begin position="7"/>
        <end position="27"/>
    </location>
</feature>
<comment type="subcellular location">
    <subcellularLocation>
        <location evidence="1">Cell membrane</location>
        <topology evidence="1">Multi-pass membrane protein</topology>
    </subcellularLocation>
</comment>
<evidence type="ECO:0000256" key="1">
    <source>
        <dbReference type="ARBA" id="ARBA00004651"/>
    </source>
</evidence>
<proteinExistence type="predicted"/>
<evidence type="ECO:0000313" key="8">
    <source>
        <dbReference type="EMBL" id="CDF57192.1"/>
    </source>
</evidence>
<reference evidence="8" key="1">
    <citation type="submission" date="2013-03" db="EMBL/GenBank/DDBJ databases">
        <title>Draft genome sequence of the hydrogen-ethanol-producing anaerobic alkalithermophilic Caloramator celere.</title>
        <authorList>
            <person name="Ciranna A."/>
            <person name="Larjo A."/>
            <person name="Kivisto A."/>
            <person name="Santala V."/>
            <person name="Roos C."/>
            <person name="Karp M."/>
        </authorList>
    </citation>
    <scope>NUCLEOTIDE SEQUENCE [LARGE SCALE GENOMIC DNA]</scope>
    <source>
        <strain evidence="8">DSM 8682</strain>
    </source>
</reference>
<gene>
    <name evidence="8" type="ORF">TCEL_00087</name>
</gene>
<dbReference type="PANTHER" id="PTHR36115">
    <property type="entry name" value="PROLINE-RICH ANTIGEN HOMOLOG-RELATED"/>
    <property type="match status" value="1"/>
</dbReference>
<evidence type="ECO:0000313" key="9">
    <source>
        <dbReference type="Proteomes" id="UP000014923"/>
    </source>
</evidence>
<dbReference type="RefSeq" id="WP_018660129.1">
    <property type="nucleotide sequence ID" value="NZ_HF952018.1"/>
</dbReference>
<dbReference type="eggNOG" id="ENOG5033SVT">
    <property type="taxonomic scope" value="Bacteria"/>
</dbReference>
<keyword evidence="4 6" id="KW-1133">Transmembrane helix</keyword>
<evidence type="ECO:0000256" key="2">
    <source>
        <dbReference type="ARBA" id="ARBA00022475"/>
    </source>
</evidence>
<dbReference type="InterPro" id="IPR010432">
    <property type="entry name" value="RDD"/>
</dbReference>
<dbReference type="GO" id="GO:0005886">
    <property type="term" value="C:plasma membrane"/>
    <property type="evidence" value="ECO:0007669"/>
    <property type="project" value="UniProtKB-SubCell"/>
</dbReference>
<keyword evidence="9" id="KW-1185">Reference proteome</keyword>
<evidence type="ECO:0000256" key="6">
    <source>
        <dbReference type="SAM" id="Phobius"/>
    </source>
</evidence>
<protein>
    <recommendedName>
        <fullName evidence="7">RDD domain-containing protein</fullName>
    </recommendedName>
</protein>
<dbReference type="AlphaFoldDB" id="R7RLZ5"/>
<dbReference type="Proteomes" id="UP000014923">
    <property type="component" value="Unassembled WGS sequence"/>
</dbReference>
<accession>R7RLZ5</accession>
<feature type="domain" description="RDD" evidence="7">
    <location>
        <begin position="8"/>
        <end position="108"/>
    </location>
</feature>
<dbReference type="SUPFAM" id="SSF69318">
    <property type="entry name" value="Integrin alpha N-terminal domain"/>
    <property type="match status" value="1"/>
</dbReference>
<name>R7RLZ5_9CLOT</name>
<dbReference type="HOGENOM" id="CLU_563744_0_0_9"/>
<feature type="transmembrane region" description="Helical" evidence="6">
    <location>
        <begin position="33"/>
        <end position="50"/>
    </location>
</feature>
<dbReference type="Pfam" id="PF06271">
    <property type="entry name" value="RDD"/>
    <property type="match status" value="1"/>
</dbReference>
<dbReference type="InterPro" id="IPR028994">
    <property type="entry name" value="Integrin_alpha_N"/>
</dbReference>
<keyword evidence="5 6" id="KW-0472">Membrane</keyword>
<comment type="caution">
    <text evidence="8">The sequence shown here is derived from an EMBL/GenBank/DDBJ whole genome shotgun (WGS) entry which is preliminary data.</text>
</comment>
<dbReference type="OrthoDB" id="1948990at2"/>
<evidence type="ECO:0000256" key="5">
    <source>
        <dbReference type="ARBA" id="ARBA00023136"/>
    </source>
</evidence>
<feature type="transmembrane region" description="Helical" evidence="6">
    <location>
        <begin position="128"/>
        <end position="150"/>
    </location>
</feature>
<sequence length="484" mass="56510">MDRLILIVSRFAAFIIDLVVFGVVYIIASDLGAYAYLLGYIAIFLYRFIMQGRYGQTLGMMLLKIRLNKYSYKIALKREIYRIASSFYYIGYIYAIFDKKLRTFHDISSGTYVDYVDKELEEVRDNKIIFYISSFLLVISIIKGTSRFFINEIGLFGLNRFLTSDEYYQSFEGDNLLSLSQDELYLKTVGRKYTAVIKEGEKKVIYRISNKLKYTEVYRLNTNGNELVGEYKFKVDFPIQFIDSGDFKRESCFCAITPKGELILFSNWGDIYAKTKILNKDVINLKTGDIDRDGLDEIAILNRNADIEIYKLMDGKLNLIFSGKIGEDILPYAFLIDDGIIVLSKGQNKINIYKYDFKDYSFRYVFKKEIKIKEISNIFKFGEGYLINYIGRNNMTFKVGNIQVFEALDNNFKLKYNFGERPARRYSYMVRIVENVVDLDDDGKEEIIVKSVGKDDVMGHAYRVEVYKQNNILLMINKLLSWWA</sequence>
<organism evidence="8 9">
    <name type="scientific">Thermobrachium celere DSM 8682</name>
    <dbReference type="NCBI Taxonomy" id="941824"/>
    <lineage>
        <taxon>Bacteria</taxon>
        <taxon>Bacillati</taxon>
        <taxon>Bacillota</taxon>
        <taxon>Clostridia</taxon>
        <taxon>Eubacteriales</taxon>
        <taxon>Clostridiaceae</taxon>
        <taxon>Thermobrachium</taxon>
    </lineage>
</organism>
<dbReference type="EMBL" id="CAVN010000085">
    <property type="protein sequence ID" value="CDF57192.1"/>
    <property type="molecule type" value="Genomic_DNA"/>
</dbReference>